<comment type="caution">
    <text evidence="3">The sequence shown here is derived from an EMBL/GenBank/DDBJ whole genome shotgun (WGS) entry which is preliminary data.</text>
</comment>
<organism evidence="3 4">
    <name type="scientific">Pseudonocardia sulfidoxydans NBRC 16205</name>
    <dbReference type="NCBI Taxonomy" id="1223511"/>
    <lineage>
        <taxon>Bacteria</taxon>
        <taxon>Bacillati</taxon>
        <taxon>Actinomycetota</taxon>
        <taxon>Actinomycetes</taxon>
        <taxon>Pseudonocardiales</taxon>
        <taxon>Pseudonocardiaceae</taxon>
        <taxon>Pseudonocardia</taxon>
    </lineage>
</organism>
<evidence type="ECO:0000313" key="3">
    <source>
        <dbReference type="EMBL" id="GEL21160.1"/>
    </source>
</evidence>
<keyword evidence="1" id="KW-0812">Transmembrane</keyword>
<dbReference type="Pfam" id="PF23636">
    <property type="entry name" value="DUF7144"/>
    <property type="match status" value="1"/>
</dbReference>
<accession>A0A511D8N7</accession>
<dbReference type="Proteomes" id="UP000321685">
    <property type="component" value="Unassembled WGS sequence"/>
</dbReference>
<dbReference type="OrthoDB" id="4482242at2"/>
<feature type="transmembrane region" description="Helical" evidence="1">
    <location>
        <begin position="116"/>
        <end position="133"/>
    </location>
</feature>
<reference evidence="3 4" key="1">
    <citation type="submission" date="2019-07" db="EMBL/GenBank/DDBJ databases">
        <title>Whole genome shotgun sequence of Pseudonocardia sulfidoxydans NBRC 16205.</title>
        <authorList>
            <person name="Hosoyama A."/>
            <person name="Uohara A."/>
            <person name="Ohji S."/>
            <person name="Ichikawa N."/>
        </authorList>
    </citation>
    <scope>NUCLEOTIDE SEQUENCE [LARGE SCALE GENOMIC DNA]</scope>
    <source>
        <strain evidence="3 4">NBRC 16205</strain>
    </source>
</reference>
<keyword evidence="4" id="KW-1185">Reference proteome</keyword>
<name>A0A511D8N7_9PSEU</name>
<sequence length="139" mass="14917">MTTRAEDTYTTAAPAESTTHKGLVLFGGIMMIVAGAYHALSGVAAILRDQVYLSTPNYTFEFDLTAWGWTHLILGAILVVTGIAIVQGATWGAIVGIALASLSLIANFLFLPYYPLWSILLIAIDVVIVYALVSRLRNG</sequence>
<feature type="transmembrane region" description="Helical" evidence="1">
    <location>
        <begin position="23"/>
        <end position="47"/>
    </location>
</feature>
<evidence type="ECO:0000256" key="1">
    <source>
        <dbReference type="SAM" id="Phobius"/>
    </source>
</evidence>
<dbReference type="RefSeq" id="WP_147101527.1">
    <property type="nucleotide sequence ID" value="NZ_BJVJ01000001.1"/>
</dbReference>
<proteinExistence type="predicted"/>
<feature type="transmembrane region" description="Helical" evidence="1">
    <location>
        <begin position="67"/>
        <end position="86"/>
    </location>
</feature>
<protein>
    <recommendedName>
        <fullName evidence="2">DUF7144 domain-containing protein</fullName>
    </recommendedName>
</protein>
<dbReference type="AlphaFoldDB" id="A0A511D8N7"/>
<evidence type="ECO:0000313" key="4">
    <source>
        <dbReference type="Proteomes" id="UP000321685"/>
    </source>
</evidence>
<evidence type="ECO:0000259" key="2">
    <source>
        <dbReference type="Pfam" id="PF23636"/>
    </source>
</evidence>
<dbReference type="EMBL" id="BJVJ01000001">
    <property type="protein sequence ID" value="GEL21160.1"/>
    <property type="molecule type" value="Genomic_DNA"/>
</dbReference>
<keyword evidence="1" id="KW-1133">Transmembrane helix</keyword>
<feature type="domain" description="DUF7144" evidence="2">
    <location>
        <begin position="24"/>
        <end position="135"/>
    </location>
</feature>
<keyword evidence="1" id="KW-0472">Membrane</keyword>
<gene>
    <name evidence="3" type="ORF">PSU4_01140</name>
</gene>
<feature type="transmembrane region" description="Helical" evidence="1">
    <location>
        <begin position="93"/>
        <end position="110"/>
    </location>
</feature>
<dbReference type="InterPro" id="IPR055568">
    <property type="entry name" value="DUF7144"/>
</dbReference>